<sequence>MLASPGFDDAASVLNVGGELLGVVAFAASGALLSVRRDLDIVGIVLLAAATALGGGIIRDVMIGKIPPTAFTDLWLFGAAVATALVIFVWQPPARLTRWPLDITDAVGLGMFAVTGTVTAYQHGLSAPSAAMLGLTTGVGGGIIRDALSGQVPVVLRPNEYLYAIPAAGGAALTAGLLHFDVYRPWIGLLCAAAVIAVRIGSLKFGWHGPRPWYTVRGRKNED</sequence>
<evidence type="ECO:0000256" key="7">
    <source>
        <dbReference type="SAM" id="Phobius"/>
    </source>
</evidence>
<feature type="domain" description="Glycine transporter" evidence="8">
    <location>
        <begin position="19"/>
        <end position="90"/>
    </location>
</feature>
<dbReference type="GO" id="GO:0005886">
    <property type="term" value="C:plasma membrane"/>
    <property type="evidence" value="ECO:0007669"/>
    <property type="project" value="UniProtKB-SubCell"/>
</dbReference>
<dbReference type="Pfam" id="PF03458">
    <property type="entry name" value="Gly_transporter"/>
    <property type="match status" value="2"/>
</dbReference>
<feature type="transmembrane region" description="Helical" evidence="7">
    <location>
        <begin position="74"/>
        <end position="91"/>
    </location>
</feature>
<protein>
    <submittedName>
        <fullName evidence="9">Membrane protein</fullName>
    </submittedName>
</protein>
<evidence type="ECO:0000256" key="4">
    <source>
        <dbReference type="ARBA" id="ARBA00022692"/>
    </source>
</evidence>
<feature type="domain" description="Glycine transporter" evidence="8">
    <location>
        <begin position="103"/>
        <end position="177"/>
    </location>
</feature>
<feature type="transmembrane region" description="Helical" evidence="7">
    <location>
        <begin position="186"/>
        <end position="207"/>
    </location>
</feature>
<name>A0A0N9MUR9_9ACTN</name>
<dbReference type="STRING" id="1136941.ACH46_15655"/>
<accession>A0A0N9MUR9</accession>
<evidence type="ECO:0000256" key="6">
    <source>
        <dbReference type="ARBA" id="ARBA00023136"/>
    </source>
</evidence>
<feature type="transmembrane region" description="Helical" evidence="7">
    <location>
        <begin position="12"/>
        <end position="34"/>
    </location>
</feature>
<keyword evidence="5 7" id="KW-1133">Transmembrane helix</keyword>
<evidence type="ECO:0000256" key="2">
    <source>
        <dbReference type="ARBA" id="ARBA00008193"/>
    </source>
</evidence>
<evidence type="ECO:0000256" key="5">
    <source>
        <dbReference type="ARBA" id="ARBA00022989"/>
    </source>
</evidence>
<keyword evidence="10" id="KW-1185">Reference proteome</keyword>
<evidence type="ECO:0000313" key="9">
    <source>
        <dbReference type="EMBL" id="ALG86952.1"/>
    </source>
</evidence>
<feature type="transmembrane region" description="Helical" evidence="7">
    <location>
        <begin position="160"/>
        <end position="180"/>
    </location>
</feature>
<keyword evidence="3" id="KW-1003">Cell membrane</keyword>
<evidence type="ECO:0000256" key="3">
    <source>
        <dbReference type="ARBA" id="ARBA00022475"/>
    </source>
</evidence>
<dbReference type="InterPro" id="IPR005115">
    <property type="entry name" value="Gly_transporter"/>
</dbReference>
<dbReference type="Proteomes" id="UP000063789">
    <property type="component" value="Chromosome"/>
</dbReference>
<dbReference type="EMBL" id="CP011853">
    <property type="protein sequence ID" value="ALG86952.1"/>
    <property type="molecule type" value="Genomic_DNA"/>
</dbReference>
<comment type="subcellular location">
    <subcellularLocation>
        <location evidence="1">Cell membrane</location>
        <topology evidence="1">Multi-pass membrane protein</topology>
    </subcellularLocation>
</comment>
<evidence type="ECO:0000313" key="10">
    <source>
        <dbReference type="Proteomes" id="UP000063789"/>
    </source>
</evidence>
<proteinExistence type="inferred from homology"/>
<dbReference type="PANTHER" id="PTHR30506">
    <property type="entry name" value="INNER MEMBRANE PROTEIN"/>
    <property type="match status" value="1"/>
</dbReference>
<evidence type="ECO:0000259" key="8">
    <source>
        <dbReference type="Pfam" id="PF03458"/>
    </source>
</evidence>
<gene>
    <name evidence="9" type="ORF">ACH46_15655</name>
</gene>
<dbReference type="PATRIC" id="fig|1136941.3.peg.3195"/>
<comment type="similarity">
    <text evidence="2">Belongs to the UPF0126 family.</text>
</comment>
<dbReference type="PANTHER" id="PTHR30506:SF3">
    <property type="entry name" value="UPF0126 INNER MEMBRANE PROTEIN YADS-RELATED"/>
    <property type="match status" value="1"/>
</dbReference>
<dbReference type="AlphaFoldDB" id="A0A0N9MUR9"/>
<dbReference type="OrthoDB" id="9791874at2"/>
<keyword evidence="4 7" id="KW-0812">Transmembrane</keyword>
<feature type="transmembrane region" description="Helical" evidence="7">
    <location>
        <begin position="41"/>
        <end position="62"/>
    </location>
</feature>
<organism evidence="9 10">
    <name type="scientific">Gordonia phthalatica</name>
    <dbReference type="NCBI Taxonomy" id="1136941"/>
    <lineage>
        <taxon>Bacteria</taxon>
        <taxon>Bacillati</taxon>
        <taxon>Actinomycetota</taxon>
        <taxon>Actinomycetes</taxon>
        <taxon>Mycobacteriales</taxon>
        <taxon>Gordoniaceae</taxon>
        <taxon>Gordonia</taxon>
    </lineage>
</organism>
<evidence type="ECO:0000256" key="1">
    <source>
        <dbReference type="ARBA" id="ARBA00004651"/>
    </source>
</evidence>
<reference evidence="10" key="1">
    <citation type="submission" date="2015-06" db="EMBL/GenBank/DDBJ databases">
        <title>Complete genome sequence and metabolic analysis of phthalate degradation pathway in Gordonia sp. QH-11.</title>
        <authorList>
            <person name="Jin D."/>
            <person name="Kong X."/>
            <person name="Bai Z."/>
        </authorList>
    </citation>
    <scope>NUCLEOTIDE SEQUENCE [LARGE SCALE GENOMIC DNA]</scope>
    <source>
        <strain evidence="10">QH-11</strain>
    </source>
</reference>
<keyword evidence="6 7" id="KW-0472">Membrane</keyword>
<dbReference type="KEGG" id="goq:ACH46_15655"/>
<reference evidence="9 10" key="2">
    <citation type="journal article" date="2017" name="Int. J. Syst. Evol. Microbiol.">
        <title>Gordonia phthalatica sp. nov., a di-n-butyl phthalate-degrading bacterium isolated from activated sludge.</title>
        <authorList>
            <person name="Jin D."/>
            <person name="Kong X."/>
            <person name="Jia M."/>
            <person name="Yu X."/>
            <person name="Wang X."/>
            <person name="Zhuang X."/>
            <person name="Deng Y."/>
            <person name="Bai Z."/>
        </authorList>
    </citation>
    <scope>NUCLEOTIDE SEQUENCE [LARGE SCALE GENOMIC DNA]</scope>
    <source>
        <strain evidence="9 10">QH-11</strain>
    </source>
</reference>